<accession>A0A1G2EPP4</accession>
<dbReference type="InterPro" id="IPR036388">
    <property type="entry name" value="WH-like_DNA-bd_sf"/>
</dbReference>
<dbReference type="GO" id="GO:0016987">
    <property type="term" value="F:sigma factor activity"/>
    <property type="evidence" value="ECO:0007669"/>
    <property type="project" value="UniProtKB-KW"/>
</dbReference>
<dbReference type="NCBIfam" id="TIGR02937">
    <property type="entry name" value="sigma70-ECF"/>
    <property type="match status" value="1"/>
</dbReference>
<dbReference type="AlphaFoldDB" id="A0A1G2EPP4"/>
<dbReference type="Gene3D" id="1.10.10.10">
    <property type="entry name" value="Winged helix-like DNA-binding domain superfamily/Winged helix DNA-binding domain"/>
    <property type="match status" value="1"/>
</dbReference>
<evidence type="ECO:0000313" key="8">
    <source>
        <dbReference type="Proteomes" id="UP000176326"/>
    </source>
</evidence>
<dbReference type="Pfam" id="PF08281">
    <property type="entry name" value="Sigma70_r4_2"/>
    <property type="match status" value="1"/>
</dbReference>
<dbReference type="GO" id="GO:0003677">
    <property type="term" value="F:DNA binding"/>
    <property type="evidence" value="ECO:0007669"/>
    <property type="project" value="InterPro"/>
</dbReference>
<evidence type="ECO:0000256" key="4">
    <source>
        <dbReference type="ARBA" id="ARBA00023163"/>
    </source>
</evidence>
<dbReference type="Gene3D" id="1.10.1740.10">
    <property type="match status" value="1"/>
</dbReference>
<evidence type="ECO:0000256" key="2">
    <source>
        <dbReference type="ARBA" id="ARBA00023015"/>
    </source>
</evidence>
<organism evidence="7 8">
    <name type="scientific">Candidatus Nealsonbacteria bacterium RIFOXYC1_FULL_40_7</name>
    <dbReference type="NCBI Taxonomy" id="1801678"/>
    <lineage>
        <taxon>Bacteria</taxon>
        <taxon>Candidatus Nealsoniibacteriota</taxon>
    </lineage>
</organism>
<dbReference type="InterPro" id="IPR007627">
    <property type="entry name" value="RNA_pol_sigma70_r2"/>
</dbReference>
<keyword evidence="4" id="KW-0804">Transcription</keyword>
<proteinExistence type="inferred from homology"/>
<keyword evidence="3" id="KW-0731">Sigma factor</keyword>
<feature type="domain" description="RNA polymerase sigma-70 region 2" evidence="5">
    <location>
        <begin position="28"/>
        <end position="94"/>
    </location>
</feature>
<dbReference type="InterPro" id="IPR013325">
    <property type="entry name" value="RNA_pol_sigma_r2"/>
</dbReference>
<dbReference type="InterPro" id="IPR013249">
    <property type="entry name" value="RNA_pol_sigma70_r4_t2"/>
</dbReference>
<dbReference type="GO" id="GO:0006352">
    <property type="term" value="P:DNA-templated transcription initiation"/>
    <property type="evidence" value="ECO:0007669"/>
    <property type="project" value="InterPro"/>
</dbReference>
<dbReference type="Proteomes" id="UP000176326">
    <property type="component" value="Unassembled WGS sequence"/>
</dbReference>
<dbReference type="PANTHER" id="PTHR43133">
    <property type="entry name" value="RNA POLYMERASE ECF-TYPE SIGMA FACTO"/>
    <property type="match status" value="1"/>
</dbReference>
<keyword evidence="2" id="KW-0805">Transcription regulation</keyword>
<name>A0A1G2EPP4_9BACT</name>
<dbReference type="InterPro" id="IPR013324">
    <property type="entry name" value="RNA_pol_sigma_r3/r4-like"/>
</dbReference>
<comment type="similarity">
    <text evidence="1">Belongs to the sigma-70 factor family. ECF subfamily.</text>
</comment>
<dbReference type="SUPFAM" id="SSF88659">
    <property type="entry name" value="Sigma3 and sigma4 domains of RNA polymerase sigma factors"/>
    <property type="match status" value="1"/>
</dbReference>
<evidence type="ECO:0000259" key="5">
    <source>
        <dbReference type="Pfam" id="PF04542"/>
    </source>
</evidence>
<comment type="caution">
    <text evidence="7">The sequence shown here is derived from an EMBL/GenBank/DDBJ whole genome shotgun (WGS) entry which is preliminary data.</text>
</comment>
<evidence type="ECO:0000256" key="1">
    <source>
        <dbReference type="ARBA" id="ARBA00010641"/>
    </source>
</evidence>
<evidence type="ECO:0000313" key="7">
    <source>
        <dbReference type="EMBL" id="OGZ27300.1"/>
    </source>
</evidence>
<dbReference type="Pfam" id="PF04542">
    <property type="entry name" value="Sigma70_r2"/>
    <property type="match status" value="1"/>
</dbReference>
<dbReference type="PANTHER" id="PTHR43133:SF51">
    <property type="entry name" value="RNA POLYMERASE SIGMA FACTOR"/>
    <property type="match status" value="1"/>
</dbReference>
<feature type="domain" description="RNA polymerase sigma factor 70 region 4 type 2" evidence="6">
    <location>
        <begin position="124"/>
        <end position="171"/>
    </location>
</feature>
<evidence type="ECO:0000256" key="3">
    <source>
        <dbReference type="ARBA" id="ARBA00023082"/>
    </source>
</evidence>
<protein>
    <submittedName>
        <fullName evidence="7">Uncharacterized protein</fullName>
    </submittedName>
</protein>
<sequence length="181" mass="21361">MKDISKLSDEKIIELICKTDKELYVHVIKRYQEKLMRYANYLINDEHCAADVVQESFIKAYINLNGFDTKKKFGSWIYRIVHNEALNLINKQKKQISLHEDKDFDSGIDIEDDLIKKELESRAHKCLSQMPIIYKEPLSLFYLEDKSYEEISDILRIPISTVGTRIKRAKSLMKKICQKIK</sequence>
<evidence type="ECO:0000259" key="6">
    <source>
        <dbReference type="Pfam" id="PF08281"/>
    </source>
</evidence>
<gene>
    <name evidence="7" type="ORF">A2427_03140</name>
</gene>
<dbReference type="EMBL" id="MHMN01000046">
    <property type="protein sequence ID" value="OGZ27300.1"/>
    <property type="molecule type" value="Genomic_DNA"/>
</dbReference>
<reference evidence="7 8" key="1">
    <citation type="journal article" date="2016" name="Nat. Commun.">
        <title>Thousands of microbial genomes shed light on interconnected biogeochemical processes in an aquifer system.</title>
        <authorList>
            <person name="Anantharaman K."/>
            <person name="Brown C.T."/>
            <person name="Hug L.A."/>
            <person name="Sharon I."/>
            <person name="Castelle C.J."/>
            <person name="Probst A.J."/>
            <person name="Thomas B.C."/>
            <person name="Singh A."/>
            <person name="Wilkins M.J."/>
            <person name="Karaoz U."/>
            <person name="Brodie E.L."/>
            <person name="Williams K.H."/>
            <person name="Hubbard S.S."/>
            <person name="Banfield J.F."/>
        </authorList>
    </citation>
    <scope>NUCLEOTIDE SEQUENCE [LARGE SCALE GENOMIC DNA]</scope>
</reference>
<dbReference type="InterPro" id="IPR014284">
    <property type="entry name" value="RNA_pol_sigma-70_dom"/>
</dbReference>
<dbReference type="CDD" id="cd06171">
    <property type="entry name" value="Sigma70_r4"/>
    <property type="match status" value="1"/>
</dbReference>
<dbReference type="SUPFAM" id="SSF88946">
    <property type="entry name" value="Sigma2 domain of RNA polymerase sigma factors"/>
    <property type="match status" value="1"/>
</dbReference>
<dbReference type="InterPro" id="IPR039425">
    <property type="entry name" value="RNA_pol_sigma-70-like"/>
</dbReference>